<dbReference type="InterPro" id="IPR036691">
    <property type="entry name" value="Endo/exonu/phosph_ase_sf"/>
</dbReference>
<dbReference type="SUPFAM" id="SSF56219">
    <property type="entry name" value="DNase I-like"/>
    <property type="match status" value="1"/>
</dbReference>
<dbReference type="PROSITE" id="PS50878">
    <property type="entry name" value="RT_POL"/>
    <property type="match status" value="1"/>
</dbReference>
<proteinExistence type="predicted"/>
<reference evidence="3" key="1">
    <citation type="submission" date="2022-01" db="EMBL/GenBank/DDBJ databases">
        <authorList>
            <person name="Braso-Vives M."/>
        </authorList>
    </citation>
    <scope>NUCLEOTIDE SEQUENCE</scope>
</reference>
<accession>A0A8J9W8Z8</accession>
<dbReference type="CDD" id="cd01650">
    <property type="entry name" value="RT_nLTR_like"/>
    <property type="match status" value="1"/>
</dbReference>
<keyword evidence="4" id="KW-1185">Reference proteome</keyword>
<evidence type="ECO:0000259" key="2">
    <source>
        <dbReference type="PROSITE" id="PS50878"/>
    </source>
</evidence>
<dbReference type="EMBL" id="OV696696">
    <property type="protein sequence ID" value="CAH1240938.1"/>
    <property type="molecule type" value="Genomic_DNA"/>
</dbReference>
<dbReference type="InterPro" id="IPR000477">
    <property type="entry name" value="RT_dom"/>
</dbReference>
<sequence>MAESSGDFGVWDDEETRALMAIVKNLKVKYKKVRHHNENSGAGRVTCPFYDILHALWKDDPSIRPRFTVDSMGGSDADNGEGGAGEGSAFLTLVRRHAQTKKDQQEARYQEEPEHAQVKRDTVRTHMRTRYQDKLQTDLTKFKQWINDASPLLQPDMPPLFHTTHGPVQPIKDEVFQCLYHQTSDNMTTMTKQALEVILANMIVVLERRFPEQLYGTYSNRKQKHVWKEKYDERHKKQQEEREEHLNTRAADHAKAVQKKDMQEKKRTVLETHGGPALTPADCPANLVCVYAPTLQATSEAKDQFYEQLDKAVQEIPTSEHIFVLGDFNARVGADNEITIRPKRLHHTKKKGQPRIDVSKTSLPNKNQKFLERLEESLNISQTQDAEHMWESLSKTIHRAAVQTYGKKERKNTDWFEAHISMLEPIIDLKRKALLSYKQNPSSQNLQALKAVRHKAQQTSRRCANNYWLLLSERIQFASDSGNIRKMYEGIKQATGKPIKKCAPLKASNGEILTDKDKQMARWVEHYLELYSTENSVSQDVLDNIEDLPVIAELDAEPTLEELSKAIDSMQSGKAPGEDNIPAEVIKCGKPVLLKPLHELLCLCWKEGQVPQSMRNSKIITLYKNKGDRTDCNSYRGISLLSIVGKVFAKVVLRCLQVLADRVYPESQCGFRAQRSTTDMIFSVRQLQEKCREQQRPLYIAFIDLTKAFDLVSRRGLFQLLQKIGCPPQLLSIIISFHEDMQGVVSYDGETSEPFAIRSGVKQGCVLAPTLFGIFFSLLLNFAFGHSTQGVHLHTRSDGKLFNLARLRAKTKVRTVLIRELLFADDAALSVHVEHELQQMLNQFAHACREFALTISIKKTVVMGQDVPKPPVITIGPEVLEVTDHFTYLGSTVTSNLSLDKEIDRRIARAAGVMTQLGARVWDNNHLTLNTKLKVYRACVLSTLLYGSESWTTYARQENRLESFHLRCLRRILGISWKDRIPNTTVLERSCSLSMHLLLCQRRLRWLGHVSRMKDGRIPKDILYSELATGKRPVGRPALRFRDVCKRDLKLTDIDPTSWEQIAADRNRWRHEVSAGLAKGQSKRKKQLEERRQRRKERQQPQNSSDFICPNCGRDCHARIGLQSHMRSCQIQSATII</sequence>
<dbReference type="Gene3D" id="3.60.10.10">
    <property type="entry name" value="Endonuclease/exonuclease/phosphatase"/>
    <property type="match status" value="1"/>
</dbReference>
<dbReference type="Proteomes" id="UP000838412">
    <property type="component" value="Chromosome 11"/>
</dbReference>
<dbReference type="OrthoDB" id="6139000at2759"/>
<evidence type="ECO:0000313" key="4">
    <source>
        <dbReference type="Proteomes" id="UP000838412"/>
    </source>
</evidence>
<dbReference type="PANTHER" id="PTHR47027">
    <property type="entry name" value="REVERSE TRANSCRIPTASE DOMAIN-CONTAINING PROTEIN"/>
    <property type="match status" value="1"/>
</dbReference>
<organism evidence="3 4">
    <name type="scientific">Branchiostoma lanceolatum</name>
    <name type="common">Common lancelet</name>
    <name type="synonym">Amphioxus lanceolatum</name>
    <dbReference type="NCBI Taxonomy" id="7740"/>
    <lineage>
        <taxon>Eukaryota</taxon>
        <taxon>Metazoa</taxon>
        <taxon>Chordata</taxon>
        <taxon>Cephalochordata</taxon>
        <taxon>Leptocardii</taxon>
        <taxon>Amphioxiformes</taxon>
        <taxon>Branchiostomatidae</taxon>
        <taxon>Branchiostoma</taxon>
    </lineage>
</organism>
<feature type="region of interest" description="Disordered" evidence="1">
    <location>
        <begin position="100"/>
        <end position="125"/>
    </location>
</feature>
<evidence type="ECO:0000313" key="3">
    <source>
        <dbReference type="EMBL" id="CAH1240938.1"/>
    </source>
</evidence>
<protein>
    <submittedName>
        <fullName evidence="3">Hypp6225 protein</fullName>
    </submittedName>
</protein>
<name>A0A8J9W8Z8_BRALA</name>
<feature type="region of interest" description="Disordered" evidence="1">
    <location>
        <begin position="1074"/>
        <end position="1104"/>
    </location>
</feature>
<feature type="domain" description="Reverse transcriptase" evidence="2">
    <location>
        <begin position="603"/>
        <end position="893"/>
    </location>
</feature>
<evidence type="ECO:0000256" key="1">
    <source>
        <dbReference type="SAM" id="MobiDB-lite"/>
    </source>
</evidence>
<gene>
    <name evidence="3" type="primary">Hypp6225</name>
    <name evidence="3" type="ORF">BLAG_LOCUS4753</name>
</gene>
<dbReference type="PANTHER" id="PTHR47027:SF20">
    <property type="entry name" value="REVERSE TRANSCRIPTASE-LIKE PROTEIN WITH RNA-DIRECTED DNA POLYMERASE DOMAIN"/>
    <property type="match status" value="1"/>
</dbReference>
<dbReference type="AlphaFoldDB" id="A0A8J9W8Z8"/>
<feature type="region of interest" description="Disordered" evidence="1">
    <location>
        <begin position="236"/>
        <end position="264"/>
    </location>
</feature>
<dbReference type="Pfam" id="PF00078">
    <property type="entry name" value="RVT_1"/>
    <property type="match status" value="1"/>
</dbReference>